<keyword evidence="1" id="KW-0732">Signal</keyword>
<dbReference type="Proteomes" id="UP000298471">
    <property type="component" value="Unassembled WGS sequence"/>
</dbReference>
<reference evidence="2 3" key="1">
    <citation type="submission" date="2019-04" db="EMBL/GenBank/DDBJ databases">
        <authorList>
            <person name="Feng G."/>
            <person name="Zhang J."/>
            <person name="Zhu H."/>
        </authorList>
    </citation>
    <scope>NUCLEOTIDE SEQUENCE [LARGE SCALE GENOMIC DNA]</scope>
    <source>
        <strain evidence="2 3">9PBR-1</strain>
    </source>
</reference>
<evidence type="ECO:0008006" key="4">
    <source>
        <dbReference type="Google" id="ProtNLM"/>
    </source>
</evidence>
<comment type="caution">
    <text evidence="2">The sequence shown here is derived from an EMBL/GenBank/DDBJ whole genome shotgun (WGS) entry which is preliminary data.</text>
</comment>
<evidence type="ECO:0000313" key="3">
    <source>
        <dbReference type="Proteomes" id="UP000298471"/>
    </source>
</evidence>
<dbReference type="EMBL" id="SRMB01000003">
    <property type="protein sequence ID" value="TGE26424.1"/>
    <property type="molecule type" value="Genomic_DNA"/>
</dbReference>
<name>A0A4Z0Q9P6_9BACT</name>
<keyword evidence="3" id="KW-1185">Reference proteome</keyword>
<evidence type="ECO:0000256" key="1">
    <source>
        <dbReference type="SAM" id="SignalP"/>
    </source>
</evidence>
<sequence length="148" mass="15687">MLANTTRHWLCGLSLLAAVGLSGCSEKADVSPSNEPSAAEVGCNTPVTVRLCMGMTAGCLTDHTTLRLPDGTLVSPSGPIWEDYERNQVHDQVLSVGYVLGGPAPAGSLATVNATITCLQTAAPVNWCGTPDLYNRKSRFLHKTPYTR</sequence>
<feature type="signal peptide" evidence="1">
    <location>
        <begin position="1"/>
        <end position="27"/>
    </location>
</feature>
<dbReference type="AlphaFoldDB" id="A0A4Z0Q9P6"/>
<protein>
    <recommendedName>
        <fullName evidence="4">DUF4377 domain-containing protein</fullName>
    </recommendedName>
</protein>
<gene>
    <name evidence="2" type="ORF">E5K02_16655</name>
</gene>
<organism evidence="2 3">
    <name type="scientific">Hymenobacter metallicola</name>
    <dbReference type="NCBI Taxonomy" id="2563114"/>
    <lineage>
        <taxon>Bacteria</taxon>
        <taxon>Pseudomonadati</taxon>
        <taxon>Bacteroidota</taxon>
        <taxon>Cytophagia</taxon>
        <taxon>Cytophagales</taxon>
        <taxon>Hymenobacteraceae</taxon>
        <taxon>Hymenobacter</taxon>
    </lineage>
</organism>
<feature type="chain" id="PRO_5021316436" description="DUF4377 domain-containing protein" evidence="1">
    <location>
        <begin position="28"/>
        <end position="148"/>
    </location>
</feature>
<proteinExistence type="predicted"/>
<dbReference type="PROSITE" id="PS51257">
    <property type="entry name" value="PROKAR_LIPOPROTEIN"/>
    <property type="match status" value="1"/>
</dbReference>
<evidence type="ECO:0000313" key="2">
    <source>
        <dbReference type="EMBL" id="TGE26424.1"/>
    </source>
</evidence>
<dbReference type="RefSeq" id="WP_167856454.1">
    <property type="nucleotide sequence ID" value="NZ_SRMB01000003.1"/>
</dbReference>
<accession>A0A4Z0Q9P6</accession>